<evidence type="ECO:0000256" key="2">
    <source>
        <dbReference type="ARBA" id="ARBA00022679"/>
    </source>
</evidence>
<comment type="caution">
    <text evidence="3">The sequence shown here is derived from an EMBL/GenBank/DDBJ whole genome shotgun (WGS) entry which is preliminary data.</text>
</comment>
<keyword evidence="4" id="KW-1185">Reference proteome</keyword>
<sequence>MISFSKLGNYGRLGNQLFQYAFLRTTARRLGTQIFCPKWDGDDIFNLKDEGERASAPAGIVNYFDPHPEAGFTPAALSIGDHTEMQGFFQSEKYYSDKQLVREWYTFKNEIVTEVKKLYGDILQKDCVSFSLRLDTDYGNTREYFPLYPLSFYKNSLSAIEPLGSILVFSDRPDLAREFLREIKEHELIFVDNLNPPQQLYLMTLCRANVITNSTFSWWGAWLNPHPQKIVVVPTAWCRPGVPNPVEGILCDDWVKLPGTNPILDNFQVWRIRHPIATVKRLLTRFQK</sequence>
<gene>
    <name evidence="3" type="ORF">WMG39_26670</name>
</gene>
<proteinExistence type="predicted"/>
<dbReference type="InterPro" id="IPR002516">
    <property type="entry name" value="Glyco_trans_11"/>
</dbReference>
<evidence type="ECO:0000313" key="4">
    <source>
        <dbReference type="Proteomes" id="UP001384579"/>
    </source>
</evidence>
<reference evidence="3 4" key="1">
    <citation type="journal article" date="2020" name="Harmful Algae">
        <title>Molecular and morphological characterization of a novel dihydroanatoxin-a producing Microcoleus species (cyanobacteria) from the Russian River, California, USA.</title>
        <authorList>
            <person name="Conklin K.Y."/>
            <person name="Stancheva R."/>
            <person name="Otten T.G."/>
            <person name="Fadness R."/>
            <person name="Boyer G.L."/>
            <person name="Read B."/>
            <person name="Zhang X."/>
            <person name="Sheath R.G."/>
        </authorList>
    </citation>
    <scope>NUCLEOTIDE SEQUENCE [LARGE SCALE GENOMIC DNA]</scope>
    <source>
        <strain evidence="3 4">PTRS2</strain>
    </source>
</reference>
<keyword evidence="2" id="KW-0808">Transferase</keyword>
<keyword evidence="1" id="KW-0328">Glycosyltransferase</keyword>
<dbReference type="RefSeq" id="WP_340522403.1">
    <property type="nucleotide sequence ID" value="NZ_JBBLXS010000602.1"/>
</dbReference>
<dbReference type="PANTHER" id="PTHR11927:SF9">
    <property type="entry name" value="L-FUCOSYLTRANSFERASE"/>
    <property type="match status" value="1"/>
</dbReference>
<dbReference type="EMBL" id="JBBLXS010000602">
    <property type="protein sequence ID" value="MEK0188399.1"/>
    <property type="molecule type" value="Genomic_DNA"/>
</dbReference>
<dbReference type="Pfam" id="PF01531">
    <property type="entry name" value="Glyco_transf_11"/>
    <property type="match status" value="1"/>
</dbReference>
<dbReference type="Proteomes" id="UP001384579">
    <property type="component" value="Unassembled WGS sequence"/>
</dbReference>
<dbReference type="CDD" id="cd11301">
    <property type="entry name" value="Fut1_Fut2_like"/>
    <property type="match status" value="1"/>
</dbReference>
<name>A0ABU8YVJ2_9CYAN</name>
<evidence type="ECO:0000256" key="1">
    <source>
        <dbReference type="ARBA" id="ARBA00022676"/>
    </source>
</evidence>
<protein>
    <submittedName>
        <fullName evidence="3">Alpha-1,2-fucosyltransferase</fullName>
    </submittedName>
</protein>
<organism evidence="3 4">
    <name type="scientific">Microcoleus anatoxicus PTRS2</name>
    <dbReference type="NCBI Taxonomy" id="2705321"/>
    <lineage>
        <taxon>Bacteria</taxon>
        <taxon>Bacillati</taxon>
        <taxon>Cyanobacteriota</taxon>
        <taxon>Cyanophyceae</taxon>
        <taxon>Oscillatoriophycideae</taxon>
        <taxon>Oscillatoriales</taxon>
        <taxon>Microcoleaceae</taxon>
        <taxon>Microcoleus</taxon>
        <taxon>Microcoleus anatoxicus</taxon>
    </lineage>
</organism>
<accession>A0ABU8YVJ2</accession>
<evidence type="ECO:0000313" key="3">
    <source>
        <dbReference type="EMBL" id="MEK0188399.1"/>
    </source>
</evidence>
<dbReference type="PANTHER" id="PTHR11927">
    <property type="entry name" value="GALACTOSIDE 2-L-FUCOSYLTRANSFERASE"/>
    <property type="match status" value="1"/>
</dbReference>